<sequence length="163" mass="18821">MLSLGDISYLLNLVTGTSLLYIVYIAALIVILDIEVDVDEPEKEYCIEPGNSYCSKTEKKPKPITYKFTIVWGSILIVLGICAIYFSNKYRKYYAFESETFLVDHQFGIYHLDCSDCEAVDENENLEEMQGYQIDGSYILCQSCEEWVEAIEEESGSSRYYRR</sequence>
<dbReference type="Proteomes" id="UP000029578">
    <property type="component" value="Unassembled WGS sequence"/>
</dbReference>
<dbReference type="EMBL" id="JRNS01000072">
    <property type="protein sequence ID" value="KGF56605.1"/>
    <property type="molecule type" value="Genomic_DNA"/>
</dbReference>
<evidence type="ECO:0000313" key="2">
    <source>
        <dbReference type="EMBL" id="KGF56605.1"/>
    </source>
</evidence>
<evidence type="ECO:0000313" key="3">
    <source>
        <dbReference type="Proteomes" id="UP000029578"/>
    </source>
</evidence>
<dbReference type="AlphaFoldDB" id="A0A096BBW9"/>
<feature type="transmembrane region" description="Helical" evidence="1">
    <location>
        <begin position="9"/>
        <end position="32"/>
    </location>
</feature>
<name>A0A096BBW9_9BACT</name>
<proteinExistence type="predicted"/>
<reference evidence="2 3" key="1">
    <citation type="submission" date="2014-07" db="EMBL/GenBank/DDBJ databases">
        <authorList>
            <person name="McCorrison J."/>
            <person name="Sanka R."/>
            <person name="Torralba M."/>
            <person name="Gillis M."/>
            <person name="Haft D.H."/>
            <person name="Methe B."/>
            <person name="Sutton G."/>
            <person name="Nelson K.E."/>
        </authorList>
    </citation>
    <scope>NUCLEOTIDE SEQUENCE [LARGE SCALE GENOMIC DNA]</scope>
    <source>
        <strain evidence="2 3">DNF00666</strain>
    </source>
</reference>
<gene>
    <name evidence="2" type="ORF">HMPREF0661_00945</name>
</gene>
<comment type="caution">
    <text evidence="2">The sequence shown here is derived from an EMBL/GenBank/DDBJ whole genome shotgun (WGS) entry which is preliminary data.</text>
</comment>
<keyword evidence="1" id="KW-0472">Membrane</keyword>
<evidence type="ECO:0000256" key="1">
    <source>
        <dbReference type="SAM" id="Phobius"/>
    </source>
</evidence>
<keyword evidence="1" id="KW-0812">Transmembrane</keyword>
<dbReference type="RefSeq" id="WP_036861599.1">
    <property type="nucleotide sequence ID" value="NZ_JRNS01000072.1"/>
</dbReference>
<organism evidence="2 3">
    <name type="scientific">Prevotella melaninogenica DNF00666</name>
    <dbReference type="NCBI Taxonomy" id="1401073"/>
    <lineage>
        <taxon>Bacteria</taxon>
        <taxon>Pseudomonadati</taxon>
        <taxon>Bacteroidota</taxon>
        <taxon>Bacteroidia</taxon>
        <taxon>Bacteroidales</taxon>
        <taxon>Prevotellaceae</taxon>
        <taxon>Prevotella</taxon>
    </lineage>
</organism>
<feature type="transmembrane region" description="Helical" evidence="1">
    <location>
        <begin position="64"/>
        <end position="86"/>
    </location>
</feature>
<keyword evidence="1" id="KW-1133">Transmembrane helix</keyword>
<protein>
    <submittedName>
        <fullName evidence="2">Uncharacterized protein</fullName>
    </submittedName>
</protein>
<accession>A0A096BBW9</accession>